<dbReference type="PANTHER" id="PTHR43669:SF11">
    <property type="entry name" value="SHORT-CHAIN DEHYDROGENASE_OXIDOREDUCTASE"/>
    <property type="match status" value="1"/>
</dbReference>
<dbReference type="Proteomes" id="UP000038010">
    <property type="component" value="Unassembled WGS sequence"/>
</dbReference>
<dbReference type="VEuPathDB" id="FungiDB:AB675_4393"/>
<dbReference type="Gene3D" id="3.40.50.720">
    <property type="entry name" value="NAD(P)-binding Rossmann-like Domain"/>
    <property type="match status" value="1"/>
</dbReference>
<evidence type="ECO:0000256" key="1">
    <source>
        <dbReference type="ARBA" id="ARBA00006484"/>
    </source>
</evidence>
<proteinExistence type="inferred from homology"/>
<gene>
    <name evidence="3" type="ORF">AB675_4393</name>
</gene>
<name>A0A0N0NJD6_9EURO</name>
<dbReference type="InterPro" id="IPR036291">
    <property type="entry name" value="NAD(P)-bd_dom_sf"/>
</dbReference>
<dbReference type="InterPro" id="IPR002347">
    <property type="entry name" value="SDR_fam"/>
</dbReference>
<dbReference type="OrthoDB" id="37659at2759"/>
<sequence>MAPIYKKVLIVGATSGIGWGIASALVKQGTHVIVVGRRVDKLEEFWKEHGGTDDSWSIQSEHFDATELREIPSFATKIIERNPDLDCVILNSGIQRPFDFTNSNGLSSDDLQTLDTEMTTNYTSYVHLTAAFMPFLLKSKTPTNLIYISATLGLVPGLLRTLNYNASKSALHTFILNLREQLNGSKEDGKNANVPKIIEIFPPAVQTELHDEKHQPDLVNGGQIGIPLDTFIEAMMGALGGDEVPDEFTVGNDGKVGEVMPFEKERQKAMKGMAAFLKGDAGLRKFLKSEQKA</sequence>
<dbReference type="Pfam" id="PF00106">
    <property type="entry name" value="adh_short"/>
    <property type="match status" value="1"/>
</dbReference>
<comment type="similarity">
    <text evidence="1">Belongs to the short-chain dehydrogenases/reductases (SDR) family.</text>
</comment>
<dbReference type="GO" id="GO:0016491">
    <property type="term" value="F:oxidoreductase activity"/>
    <property type="evidence" value="ECO:0007669"/>
    <property type="project" value="UniProtKB-KW"/>
</dbReference>
<reference evidence="3 4" key="1">
    <citation type="submission" date="2015-06" db="EMBL/GenBank/DDBJ databases">
        <title>Draft genome of the ant-associated black yeast Phialophora attae CBS 131958.</title>
        <authorList>
            <person name="Moreno L.F."/>
            <person name="Stielow B.J."/>
            <person name="de Hoog S."/>
            <person name="Vicente V.A."/>
            <person name="Weiss V.A."/>
            <person name="de Vries M."/>
            <person name="Cruz L.M."/>
            <person name="Souza E.M."/>
        </authorList>
    </citation>
    <scope>NUCLEOTIDE SEQUENCE [LARGE SCALE GENOMIC DNA]</scope>
    <source>
        <strain evidence="3 4">CBS 131958</strain>
    </source>
</reference>
<evidence type="ECO:0000313" key="3">
    <source>
        <dbReference type="EMBL" id="KPI36499.1"/>
    </source>
</evidence>
<dbReference type="SUPFAM" id="SSF51735">
    <property type="entry name" value="NAD(P)-binding Rossmann-fold domains"/>
    <property type="match status" value="1"/>
</dbReference>
<protein>
    <submittedName>
        <fullName evidence="3">Putative oxido DltE</fullName>
    </submittedName>
</protein>
<dbReference type="GeneID" id="28736408"/>
<accession>A0A0N0NJD6</accession>
<dbReference type="AlphaFoldDB" id="A0A0N0NJD6"/>
<organism evidence="3 4">
    <name type="scientific">Cyphellophora attinorum</name>
    <dbReference type="NCBI Taxonomy" id="1664694"/>
    <lineage>
        <taxon>Eukaryota</taxon>
        <taxon>Fungi</taxon>
        <taxon>Dikarya</taxon>
        <taxon>Ascomycota</taxon>
        <taxon>Pezizomycotina</taxon>
        <taxon>Eurotiomycetes</taxon>
        <taxon>Chaetothyriomycetidae</taxon>
        <taxon>Chaetothyriales</taxon>
        <taxon>Cyphellophoraceae</taxon>
        <taxon>Cyphellophora</taxon>
    </lineage>
</organism>
<keyword evidence="4" id="KW-1185">Reference proteome</keyword>
<dbReference type="RefSeq" id="XP_017996462.1">
    <property type="nucleotide sequence ID" value="XM_018144528.1"/>
</dbReference>
<dbReference type="PANTHER" id="PTHR43669">
    <property type="entry name" value="5-KETO-D-GLUCONATE 5-REDUCTASE"/>
    <property type="match status" value="1"/>
</dbReference>
<dbReference type="STRING" id="1664694.A0A0N0NJD6"/>
<dbReference type="PRINTS" id="PR00081">
    <property type="entry name" value="GDHRDH"/>
</dbReference>
<evidence type="ECO:0000256" key="2">
    <source>
        <dbReference type="ARBA" id="ARBA00023002"/>
    </source>
</evidence>
<evidence type="ECO:0000313" key="4">
    <source>
        <dbReference type="Proteomes" id="UP000038010"/>
    </source>
</evidence>
<keyword evidence="2" id="KW-0560">Oxidoreductase</keyword>
<comment type="caution">
    <text evidence="3">The sequence shown here is derived from an EMBL/GenBank/DDBJ whole genome shotgun (WGS) entry which is preliminary data.</text>
</comment>
<dbReference type="EMBL" id="LFJN01000030">
    <property type="protein sequence ID" value="KPI36499.1"/>
    <property type="molecule type" value="Genomic_DNA"/>
</dbReference>